<keyword evidence="12" id="KW-1185">Reference proteome</keyword>
<feature type="transmembrane region" description="Helical" evidence="9">
    <location>
        <begin position="58"/>
        <end position="77"/>
    </location>
</feature>
<dbReference type="PROSITE" id="PS51202">
    <property type="entry name" value="RCK_C"/>
    <property type="match status" value="1"/>
</dbReference>
<keyword evidence="6 9" id="KW-1133">Transmembrane helix</keyword>
<protein>
    <submittedName>
        <fullName evidence="11">Potassium/proton antiporter</fullName>
    </submittedName>
</protein>
<comment type="caution">
    <text evidence="11">The sequence shown here is derived from an EMBL/GenBank/DDBJ whole genome shotgun (WGS) entry which is preliminary data.</text>
</comment>
<evidence type="ECO:0000313" key="11">
    <source>
        <dbReference type="EMBL" id="MBB1242315.1"/>
    </source>
</evidence>
<name>A0ABR6EAE8_9ACTN</name>
<feature type="transmembrane region" description="Helical" evidence="9">
    <location>
        <begin position="361"/>
        <end position="387"/>
    </location>
</feature>
<dbReference type="EMBL" id="WMLF01000013">
    <property type="protein sequence ID" value="MBB1242315.1"/>
    <property type="molecule type" value="Genomic_DNA"/>
</dbReference>
<keyword evidence="5 9" id="KW-0812">Transmembrane</keyword>
<evidence type="ECO:0000313" key="12">
    <source>
        <dbReference type="Proteomes" id="UP000766698"/>
    </source>
</evidence>
<reference evidence="12" key="1">
    <citation type="journal article" date="2020" name="Syst. Appl. Microbiol.">
        <title>Streptomyces alkaliterrae sp. nov., isolated from an alkaline soil, and emended descriptions of Streptomyces alkaliphilus, Streptomyces calidiresistens and Streptomyces durbertensis.</title>
        <authorList>
            <person name="Swiecimska M."/>
            <person name="Golinska P."/>
            <person name="Nouioui I."/>
            <person name="Wypij M."/>
            <person name="Rai M."/>
            <person name="Sangal V."/>
            <person name="Goodfellow M."/>
        </authorList>
    </citation>
    <scope>NUCLEOTIDE SEQUENCE [LARGE SCALE GENOMIC DNA]</scope>
    <source>
        <strain evidence="12">DSM 104538</strain>
    </source>
</reference>
<comment type="subcellular location">
    <subcellularLocation>
        <location evidence="1">Cell membrane</location>
        <topology evidence="1">Multi-pass membrane protein</topology>
    </subcellularLocation>
</comment>
<dbReference type="NCBIfam" id="NF003716">
    <property type="entry name" value="PRK05326.1-3"/>
    <property type="match status" value="1"/>
</dbReference>
<dbReference type="RefSeq" id="WP_182853742.1">
    <property type="nucleotide sequence ID" value="NZ_WMLF01000013.1"/>
</dbReference>
<feature type="transmembrane region" description="Helical" evidence="9">
    <location>
        <begin position="296"/>
        <end position="320"/>
    </location>
</feature>
<evidence type="ECO:0000256" key="6">
    <source>
        <dbReference type="ARBA" id="ARBA00022989"/>
    </source>
</evidence>
<dbReference type="PANTHER" id="PTHR32507">
    <property type="entry name" value="NA(+)/H(+) ANTIPORTER 1"/>
    <property type="match status" value="1"/>
</dbReference>
<feature type="transmembrane region" description="Helical" evidence="9">
    <location>
        <begin position="30"/>
        <end position="46"/>
    </location>
</feature>
<feature type="transmembrane region" description="Helical" evidence="9">
    <location>
        <begin position="332"/>
        <end position="355"/>
    </location>
</feature>
<gene>
    <name evidence="11" type="ORF">GL263_01805</name>
</gene>
<feature type="transmembrane region" description="Helical" evidence="9">
    <location>
        <begin position="86"/>
        <end position="114"/>
    </location>
</feature>
<dbReference type="Pfam" id="PF00999">
    <property type="entry name" value="Na_H_Exchanger"/>
    <property type="match status" value="1"/>
</dbReference>
<dbReference type="Proteomes" id="UP000766698">
    <property type="component" value="Unassembled WGS sequence"/>
</dbReference>
<dbReference type="InterPro" id="IPR006037">
    <property type="entry name" value="RCK_C"/>
</dbReference>
<dbReference type="InterPro" id="IPR006153">
    <property type="entry name" value="Cation/H_exchanger_TM"/>
</dbReference>
<evidence type="ECO:0000256" key="2">
    <source>
        <dbReference type="ARBA" id="ARBA00022448"/>
    </source>
</evidence>
<feature type="transmembrane region" description="Helical" evidence="9">
    <location>
        <begin position="120"/>
        <end position="143"/>
    </location>
</feature>
<evidence type="ECO:0000256" key="8">
    <source>
        <dbReference type="ARBA" id="ARBA00023136"/>
    </source>
</evidence>
<evidence type="ECO:0000256" key="9">
    <source>
        <dbReference type="SAM" id="Phobius"/>
    </source>
</evidence>
<evidence type="ECO:0000256" key="1">
    <source>
        <dbReference type="ARBA" id="ARBA00004651"/>
    </source>
</evidence>
<sequence length="504" mass="52163">MTLATLYQVLLVGGVVLLASIAAARVAHRVGLPALLLFLGVGVLLGEDGFGLPFDDMQLAQALGAAALAVILVEGGLTTQWSTVRLLLLPAGVMATVGVTVSVLALATGAHLLLGLDWHLALLLGAIVASTDAAAVFAVLRSLPLPRRVTGLLEAESGFNDAPAIILVLVFSTAAAELPAPGRVVADVVYQLAVGASVGLLIGWLGSVALRRIALPASGLYPLAAVGFGITAFAAAGAAQASGIIAAYLAALVLGNSTLPHRAATRSFAEGAGWLAQIGLFVMLGLLVTPSELPKAVLPALGAGLVLLLVARPLSVVLCLTPFRVPWREQTFISWAGLRGAVPIVLATFPIVAGVEGARDLLNIVFVLVVAFTLLQGPTLPAAARLLGLTRTDNLREVQVETAPLDVLDADLLTLTIPPRSKLHGVTVFELRLPAPAVVSLIVRDGVPLVPRPETVLHAGDEMLLIATVHTRAAAEQRLRAVGRRGKLARWFGEDGRPEPEPDV</sequence>
<keyword evidence="8 9" id="KW-0472">Membrane</keyword>
<evidence type="ECO:0000256" key="4">
    <source>
        <dbReference type="ARBA" id="ARBA00022475"/>
    </source>
</evidence>
<dbReference type="InterPro" id="IPR036721">
    <property type="entry name" value="RCK_C_sf"/>
</dbReference>
<dbReference type="Pfam" id="PF02080">
    <property type="entry name" value="TrkA_C"/>
    <property type="match status" value="1"/>
</dbReference>
<dbReference type="Gene3D" id="3.30.70.1450">
    <property type="entry name" value="Regulator of K+ conductance, C-terminal domain"/>
    <property type="match status" value="1"/>
</dbReference>
<evidence type="ECO:0000259" key="10">
    <source>
        <dbReference type="PROSITE" id="PS51202"/>
    </source>
</evidence>
<proteinExistence type="predicted"/>
<keyword evidence="3" id="KW-0050">Antiport</keyword>
<keyword evidence="2" id="KW-0813">Transport</keyword>
<dbReference type="SUPFAM" id="SSF116726">
    <property type="entry name" value="TrkA C-terminal domain-like"/>
    <property type="match status" value="1"/>
</dbReference>
<evidence type="ECO:0000256" key="5">
    <source>
        <dbReference type="ARBA" id="ARBA00022692"/>
    </source>
</evidence>
<feature type="domain" description="RCK C-terminal" evidence="10">
    <location>
        <begin position="400"/>
        <end position="482"/>
    </location>
</feature>
<feature type="transmembrane region" description="Helical" evidence="9">
    <location>
        <begin position="241"/>
        <end position="259"/>
    </location>
</feature>
<evidence type="ECO:0000256" key="3">
    <source>
        <dbReference type="ARBA" id="ARBA00022449"/>
    </source>
</evidence>
<feature type="transmembrane region" description="Helical" evidence="9">
    <location>
        <begin position="271"/>
        <end position="290"/>
    </location>
</feature>
<organism evidence="11 12">
    <name type="scientific">Streptomyces durbertensis</name>
    <dbReference type="NCBI Taxonomy" id="2448886"/>
    <lineage>
        <taxon>Bacteria</taxon>
        <taxon>Bacillati</taxon>
        <taxon>Actinomycetota</taxon>
        <taxon>Actinomycetes</taxon>
        <taxon>Kitasatosporales</taxon>
        <taxon>Streptomycetaceae</taxon>
        <taxon>Streptomyces</taxon>
    </lineage>
</organism>
<keyword evidence="4" id="KW-1003">Cell membrane</keyword>
<evidence type="ECO:0000256" key="7">
    <source>
        <dbReference type="ARBA" id="ARBA00023065"/>
    </source>
</evidence>
<feature type="transmembrane region" description="Helical" evidence="9">
    <location>
        <begin position="6"/>
        <end position="23"/>
    </location>
</feature>
<feature type="transmembrane region" description="Helical" evidence="9">
    <location>
        <begin position="188"/>
        <end position="206"/>
    </location>
</feature>
<dbReference type="InterPro" id="IPR038770">
    <property type="entry name" value="Na+/solute_symporter_sf"/>
</dbReference>
<dbReference type="NCBIfam" id="NF003715">
    <property type="entry name" value="PRK05326.1-2"/>
    <property type="match status" value="1"/>
</dbReference>
<dbReference type="PANTHER" id="PTHR32507:SF7">
    <property type="entry name" value="K(+)_H(+) ANTIPORTER NHAP2"/>
    <property type="match status" value="1"/>
</dbReference>
<accession>A0ABR6EAE8</accession>
<dbReference type="Gene3D" id="1.20.1530.20">
    <property type="match status" value="1"/>
</dbReference>
<keyword evidence="7" id="KW-0406">Ion transport</keyword>